<dbReference type="GO" id="GO:0005634">
    <property type="term" value="C:nucleus"/>
    <property type="evidence" value="ECO:0007669"/>
    <property type="project" value="UniProtKB-SubCell"/>
</dbReference>
<dbReference type="PANTHER" id="PTHR12396:SF38">
    <property type="entry name" value="METHYL-CPG-BINDING DOMAIN-CONTAINING PROTEIN 7"/>
    <property type="match status" value="1"/>
</dbReference>
<dbReference type="SUPFAM" id="SSF54171">
    <property type="entry name" value="DNA-binding domain"/>
    <property type="match status" value="3"/>
</dbReference>
<keyword evidence="10" id="KW-1185">Reference proteome</keyword>
<evidence type="ECO:0000313" key="8">
    <source>
        <dbReference type="EMBL" id="KAF4373745.1"/>
    </source>
</evidence>
<dbReference type="Proteomes" id="UP000583929">
    <property type="component" value="Unassembled WGS sequence"/>
</dbReference>
<dbReference type="Pfam" id="PF01429">
    <property type="entry name" value="MBD"/>
    <property type="match status" value="1"/>
</dbReference>
<sequence length="367" mass="42119">MMKKKSRAVNVKPLRTLRPCTDAHSDRRRFLFANTHASSSFRLPHDWLVQRKPRPKNPKQIDKYYIEPGTKRVFRSLVAVERYLRYGETDASPGKVLKESVNKCMQIIPFESTSNFVLPDGWIIETKVRTSGATAGRIDRYYVEPGTGRQFRSPREVERHLKETNMVTAPVKIQHSPLITESPSNFVLPDGWIIQKTRHRKYYVDQNTGNVFRSLIAVERHLEEEKEKEYTMTLNAFKHSRKRKVSTKSDSHNVCAPDETCSTKVNDDTPTKYSEQTIMSKEITHHNISGLSGHSDLRKNSKLGEKFEASMDDFSCPPSKIKWVLGGSGGDMWNPFVGEFMVPESMKQKWSETFISSICSEKLKSGI</sequence>
<evidence type="ECO:0000256" key="3">
    <source>
        <dbReference type="ARBA" id="ARBA00023125"/>
    </source>
</evidence>
<dbReference type="PROSITE" id="PS50982">
    <property type="entry name" value="MBD"/>
    <property type="match status" value="2"/>
</dbReference>
<dbReference type="Gene3D" id="3.30.890.10">
    <property type="entry name" value="Methyl-cpg-binding Protein 2, Chain A"/>
    <property type="match status" value="3"/>
</dbReference>
<proteinExistence type="predicted"/>
<keyword evidence="3" id="KW-0238">DNA-binding</keyword>
<dbReference type="InterPro" id="IPR001739">
    <property type="entry name" value="Methyl_CpG_DNA-bd"/>
</dbReference>
<dbReference type="InterPro" id="IPR016177">
    <property type="entry name" value="DNA-bd_dom_sf"/>
</dbReference>
<dbReference type="GO" id="GO:0003677">
    <property type="term" value="F:DNA binding"/>
    <property type="evidence" value="ECO:0007669"/>
    <property type="project" value="UniProtKB-KW"/>
</dbReference>
<name>A0A7J6FST8_CANSA</name>
<dbReference type="EMBL" id="JAATIP010000222">
    <property type="protein sequence ID" value="KAF4358660.1"/>
    <property type="molecule type" value="Genomic_DNA"/>
</dbReference>
<reference evidence="9 10" key="1">
    <citation type="journal article" date="2020" name="bioRxiv">
        <title>Sequence and annotation of 42 cannabis genomes reveals extensive copy number variation in cannabinoid synthesis and pathogen resistance genes.</title>
        <authorList>
            <person name="Mckernan K.J."/>
            <person name="Helbert Y."/>
            <person name="Kane L.T."/>
            <person name="Ebling H."/>
            <person name="Zhang L."/>
            <person name="Liu B."/>
            <person name="Eaton Z."/>
            <person name="Mclaughlin S."/>
            <person name="Kingan S."/>
            <person name="Baybayan P."/>
            <person name="Concepcion G."/>
            <person name="Jordan M."/>
            <person name="Riva A."/>
            <person name="Barbazuk W."/>
            <person name="Harkins T."/>
        </authorList>
    </citation>
    <scope>NUCLEOTIDE SEQUENCE [LARGE SCALE GENOMIC DNA]</scope>
    <source>
        <strain evidence="9 10">cv. Jamaican Lion 4</strain>
        <strain evidence="8">Father</strain>
        <strain evidence="7">Mother</strain>
        <tissue evidence="8">Leaf</tissue>
    </source>
</reference>
<dbReference type="AlphaFoldDB" id="A0A7J6FST8"/>
<evidence type="ECO:0000256" key="2">
    <source>
        <dbReference type="ARBA" id="ARBA00023015"/>
    </source>
</evidence>
<organism evidence="8 10">
    <name type="scientific">Cannabis sativa</name>
    <name type="common">Hemp</name>
    <name type="synonym">Marijuana</name>
    <dbReference type="NCBI Taxonomy" id="3483"/>
    <lineage>
        <taxon>Eukaryota</taxon>
        <taxon>Viridiplantae</taxon>
        <taxon>Streptophyta</taxon>
        <taxon>Embryophyta</taxon>
        <taxon>Tracheophyta</taxon>
        <taxon>Spermatophyta</taxon>
        <taxon>Magnoliopsida</taxon>
        <taxon>eudicotyledons</taxon>
        <taxon>Gunneridae</taxon>
        <taxon>Pentapetalae</taxon>
        <taxon>rosids</taxon>
        <taxon>fabids</taxon>
        <taxon>Rosales</taxon>
        <taxon>Cannabaceae</taxon>
        <taxon>Cannabis</taxon>
    </lineage>
</organism>
<dbReference type="Proteomes" id="UP000525078">
    <property type="component" value="Unassembled WGS sequence"/>
</dbReference>
<evidence type="ECO:0000313" key="7">
    <source>
        <dbReference type="EMBL" id="KAF4358660.1"/>
    </source>
</evidence>
<feature type="domain" description="MBD" evidence="6">
    <location>
        <begin position="33"/>
        <end position="104"/>
    </location>
</feature>
<keyword evidence="5" id="KW-0539">Nucleus</keyword>
<keyword evidence="2" id="KW-0805">Transcription regulation</keyword>
<evidence type="ECO:0000313" key="10">
    <source>
        <dbReference type="Proteomes" id="UP000583929"/>
    </source>
</evidence>
<evidence type="ECO:0000256" key="4">
    <source>
        <dbReference type="ARBA" id="ARBA00023163"/>
    </source>
</evidence>
<accession>A0A7J6FST8</accession>
<feature type="domain" description="MBD" evidence="6">
    <location>
        <begin position="108"/>
        <end position="183"/>
    </location>
</feature>
<evidence type="ECO:0000259" key="6">
    <source>
        <dbReference type="PROSITE" id="PS50982"/>
    </source>
</evidence>
<protein>
    <recommendedName>
        <fullName evidence="6">MBD domain-containing protein</fullName>
    </recommendedName>
</protein>
<dbReference type="PANTHER" id="PTHR12396">
    <property type="entry name" value="METHYL-CPG BINDING PROTEIN, MBD"/>
    <property type="match status" value="1"/>
</dbReference>
<comment type="caution">
    <text evidence="8">The sequence shown here is derived from an EMBL/GenBank/DDBJ whole genome shotgun (WGS) entry which is preliminary data.</text>
</comment>
<keyword evidence="4" id="KW-0804">Transcription</keyword>
<evidence type="ECO:0000256" key="5">
    <source>
        <dbReference type="ARBA" id="ARBA00023242"/>
    </source>
</evidence>
<comment type="subcellular location">
    <subcellularLocation>
        <location evidence="1">Nucleus</location>
    </subcellularLocation>
</comment>
<dbReference type="EMBL" id="JAATIQ010000174">
    <property type="protein sequence ID" value="KAF4373745.1"/>
    <property type="molecule type" value="Genomic_DNA"/>
</dbReference>
<evidence type="ECO:0000313" key="9">
    <source>
        <dbReference type="Proteomes" id="UP000525078"/>
    </source>
</evidence>
<evidence type="ECO:0000256" key="1">
    <source>
        <dbReference type="ARBA" id="ARBA00004123"/>
    </source>
</evidence>
<gene>
    <name evidence="7" type="ORF">F8388_005600</name>
    <name evidence="8" type="ORF">G4B88_009319</name>
</gene>